<organism evidence="2 3">
    <name type="scientific">Microbacterium lacus</name>
    <dbReference type="NCBI Taxonomy" id="415217"/>
    <lineage>
        <taxon>Bacteria</taxon>
        <taxon>Bacillati</taxon>
        <taxon>Actinomycetota</taxon>
        <taxon>Actinomycetes</taxon>
        <taxon>Micrococcales</taxon>
        <taxon>Microbacteriaceae</taxon>
        <taxon>Microbacterium</taxon>
    </lineage>
</organism>
<feature type="compositionally biased region" description="Basic and acidic residues" evidence="1">
    <location>
        <begin position="103"/>
        <end position="113"/>
    </location>
</feature>
<protein>
    <recommendedName>
        <fullName evidence="4">DUF1376 domain-containing protein</fullName>
    </recommendedName>
</protein>
<dbReference type="EMBL" id="BAAAPK010000001">
    <property type="protein sequence ID" value="GAA1681076.1"/>
    <property type="molecule type" value="Genomic_DNA"/>
</dbReference>
<evidence type="ECO:0000313" key="3">
    <source>
        <dbReference type="Proteomes" id="UP001500596"/>
    </source>
</evidence>
<keyword evidence="3" id="KW-1185">Reference proteome</keyword>
<dbReference type="Proteomes" id="UP001500596">
    <property type="component" value="Unassembled WGS sequence"/>
</dbReference>
<proteinExistence type="predicted"/>
<dbReference type="RefSeq" id="WP_344055292.1">
    <property type="nucleotide sequence ID" value="NZ_BAAAPK010000001.1"/>
</dbReference>
<evidence type="ECO:0000313" key="2">
    <source>
        <dbReference type="EMBL" id="GAA1681076.1"/>
    </source>
</evidence>
<gene>
    <name evidence="2" type="ORF">GCM10009807_26240</name>
</gene>
<name>A0ABN2H2W3_9MICO</name>
<accession>A0ABN2H2W3</accession>
<comment type="caution">
    <text evidence="2">The sequence shown here is derived from an EMBL/GenBank/DDBJ whole genome shotgun (WGS) entry which is preliminary data.</text>
</comment>
<evidence type="ECO:0000256" key="1">
    <source>
        <dbReference type="SAM" id="MobiDB-lite"/>
    </source>
</evidence>
<feature type="region of interest" description="Disordered" evidence="1">
    <location>
        <begin position="103"/>
        <end position="126"/>
    </location>
</feature>
<evidence type="ECO:0008006" key="4">
    <source>
        <dbReference type="Google" id="ProtNLM"/>
    </source>
</evidence>
<reference evidence="2 3" key="1">
    <citation type="journal article" date="2019" name="Int. J. Syst. Evol. Microbiol.">
        <title>The Global Catalogue of Microorganisms (GCM) 10K type strain sequencing project: providing services to taxonomists for standard genome sequencing and annotation.</title>
        <authorList>
            <consortium name="The Broad Institute Genomics Platform"/>
            <consortium name="The Broad Institute Genome Sequencing Center for Infectious Disease"/>
            <person name="Wu L."/>
            <person name="Ma J."/>
        </authorList>
    </citation>
    <scope>NUCLEOTIDE SEQUENCE [LARGE SCALE GENOMIC DNA]</scope>
    <source>
        <strain evidence="2 3">JCM 15575</strain>
    </source>
</reference>
<sequence>MVDARLPAEWLGSLRIDKLSDRAFRILAGALMWCNGQGTDGAVPARYTKYLHPDGDDQDAFDEVEAAGLWSRVEDGYLLAGWSDDLHQSTADEIRRYRDAAKRRQQAYRDRQRGANALSDEAMPSASSAMRDVTHNATRDVTANVGSGSLSGNKEKSAYSRRHVTGGVTHNAPSQFCANHPTGTTEPCGACARARTAFAAKESRLTIQGWDCTIDGHKLVTDGTCAVCELRSIA</sequence>